<reference evidence="12" key="1">
    <citation type="submission" date="2016-02" db="EMBL/GenBank/DDBJ databases">
        <authorList>
            <person name="Sanders J.G."/>
            <person name="Lin J.Y."/>
            <person name="Wertz J.T."/>
            <person name="Russell J.A."/>
            <person name="Moreau C.S."/>
            <person name="Powell S."/>
        </authorList>
    </citation>
    <scope>NUCLEOTIDE SEQUENCE [LARGE SCALE GENOMIC DNA]</scope>
    <source>
        <strain evidence="12">CAG34</strain>
    </source>
</reference>
<dbReference type="UniPathway" id="UPA00035">
    <property type="reaction ID" value="UER00044"/>
</dbReference>
<organism evidence="11 12">
    <name type="scientific">Cephaloticoccus primus</name>
    <dbReference type="NCBI Taxonomy" id="1548207"/>
    <lineage>
        <taxon>Bacteria</taxon>
        <taxon>Pseudomonadati</taxon>
        <taxon>Verrucomicrobiota</taxon>
        <taxon>Opitutia</taxon>
        <taxon>Opitutales</taxon>
        <taxon>Opitutaceae</taxon>
        <taxon>Cephaloticoccus</taxon>
    </lineage>
</organism>
<dbReference type="Pfam" id="PF00290">
    <property type="entry name" value="Trp_syntA"/>
    <property type="match status" value="1"/>
</dbReference>
<dbReference type="HAMAP" id="MF_00131">
    <property type="entry name" value="Trp_synth_alpha"/>
    <property type="match status" value="1"/>
</dbReference>
<dbReference type="GO" id="GO:0005829">
    <property type="term" value="C:cytosol"/>
    <property type="evidence" value="ECO:0007669"/>
    <property type="project" value="TreeGrafter"/>
</dbReference>
<dbReference type="OrthoDB" id="9804578at2"/>
<comment type="similarity">
    <text evidence="9 10">Belongs to the TrpA family.</text>
</comment>
<dbReference type="Gene3D" id="3.20.20.70">
    <property type="entry name" value="Aldolase class I"/>
    <property type="match status" value="1"/>
</dbReference>
<dbReference type="SUPFAM" id="SSF51366">
    <property type="entry name" value="Ribulose-phoshate binding barrel"/>
    <property type="match status" value="1"/>
</dbReference>
<dbReference type="InterPro" id="IPR002028">
    <property type="entry name" value="Trp_synthase_suA"/>
</dbReference>
<proteinExistence type="inferred from homology"/>
<feature type="active site" description="Proton acceptor" evidence="9">
    <location>
        <position position="66"/>
    </location>
</feature>
<evidence type="ECO:0000256" key="1">
    <source>
        <dbReference type="ARBA" id="ARBA00003365"/>
    </source>
</evidence>
<feature type="active site" description="Proton acceptor" evidence="9">
    <location>
        <position position="55"/>
    </location>
</feature>
<sequence length="273" mass="28590">MPPPASPSRIAAAFSRARAEGRSAFVAYLCAGDPDLETSVAACRTVIENGVDVLELGVPFSDPVADGVTNQLAAQRALTAGIGRAQVLELVRRIRAFSEVPIVFYTYFNLVFTGGIENYVSEARAAGVDGLLTLDLPPEEAGELCAACAKHGMETVFIVAPTTPEERIRRIAASATGFIYYVSREGVTGVRDSLVAGLGEAVAQIKAHTALPVVVGFGISTREHVRQVAAIADGVVVGSLLVNVIAQNLGSEEAICAALRAQMRELTPGLARA</sequence>
<protein>
    <recommendedName>
        <fullName evidence="9">Tryptophan synthase alpha chain</fullName>
        <ecNumber evidence="9">4.2.1.20</ecNumber>
    </recommendedName>
</protein>
<evidence type="ECO:0000256" key="6">
    <source>
        <dbReference type="ARBA" id="ARBA00023141"/>
    </source>
</evidence>
<comment type="catalytic activity">
    <reaction evidence="8 9">
        <text>(1S,2R)-1-C-(indol-3-yl)glycerol 3-phosphate + L-serine = D-glyceraldehyde 3-phosphate + L-tryptophan + H2O</text>
        <dbReference type="Rhea" id="RHEA:10532"/>
        <dbReference type="ChEBI" id="CHEBI:15377"/>
        <dbReference type="ChEBI" id="CHEBI:33384"/>
        <dbReference type="ChEBI" id="CHEBI:57912"/>
        <dbReference type="ChEBI" id="CHEBI:58866"/>
        <dbReference type="ChEBI" id="CHEBI:59776"/>
        <dbReference type="EC" id="4.2.1.20"/>
    </reaction>
</comment>
<dbReference type="PANTHER" id="PTHR43406">
    <property type="entry name" value="TRYPTOPHAN SYNTHASE, ALPHA CHAIN"/>
    <property type="match status" value="1"/>
</dbReference>
<accession>A0A139SLU5</accession>
<keyword evidence="6 9" id="KW-0057">Aromatic amino acid biosynthesis</keyword>
<dbReference type="InterPro" id="IPR011060">
    <property type="entry name" value="RibuloseP-bd_barrel"/>
</dbReference>
<keyword evidence="12" id="KW-1185">Reference proteome</keyword>
<evidence type="ECO:0000256" key="4">
    <source>
        <dbReference type="ARBA" id="ARBA00022605"/>
    </source>
</evidence>
<comment type="caution">
    <text evidence="11">The sequence shown here is derived from an EMBL/GenBank/DDBJ whole genome shotgun (WGS) entry which is preliminary data.</text>
</comment>
<dbReference type="PROSITE" id="PS00167">
    <property type="entry name" value="TRP_SYNTHASE_ALPHA"/>
    <property type="match status" value="1"/>
</dbReference>
<dbReference type="RefSeq" id="WP_068630219.1">
    <property type="nucleotide sequence ID" value="NZ_LSZQ01000046.1"/>
</dbReference>
<dbReference type="PANTHER" id="PTHR43406:SF1">
    <property type="entry name" value="TRYPTOPHAN SYNTHASE ALPHA CHAIN, CHLOROPLASTIC"/>
    <property type="match status" value="1"/>
</dbReference>
<dbReference type="NCBIfam" id="TIGR00262">
    <property type="entry name" value="trpA"/>
    <property type="match status" value="1"/>
</dbReference>
<evidence type="ECO:0000256" key="7">
    <source>
        <dbReference type="ARBA" id="ARBA00023239"/>
    </source>
</evidence>
<evidence type="ECO:0000256" key="8">
    <source>
        <dbReference type="ARBA" id="ARBA00049047"/>
    </source>
</evidence>
<evidence type="ECO:0000256" key="5">
    <source>
        <dbReference type="ARBA" id="ARBA00022822"/>
    </source>
</evidence>
<keyword evidence="4 9" id="KW-0028">Amino-acid biosynthesis</keyword>
<dbReference type="AlphaFoldDB" id="A0A139SLU5"/>
<dbReference type="CDD" id="cd04724">
    <property type="entry name" value="Tryptophan_synthase_alpha"/>
    <property type="match status" value="1"/>
</dbReference>
<comment type="subunit">
    <text evidence="3 9">Tetramer of two alpha and two beta chains.</text>
</comment>
<name>A0A139SLU5_9BACT</name>
<keyword evidence="7 9" id="KW-0456">Lyase</keyword>
<dbReference type="Proteomes" id="UP000070058">
    <property type="component" value="Unassembled WGS sequence"/>
</dbReference>
<dbReference type="EMBL" id="LSZQ01000046">
    <property type="protein sequence ID" value="KXU35521.1"/>
    <property type="molecule type" value="Genomic_DNA"/>
</dbReference>
<evidence type="ECO:0000256" key="9">
    <source>
        <dbReference type="HAMAP-Rule" id="MF_00131"/>
    </source>
</evidence>
<evidence type="ECO:0000313" key="11">
    <source>
        <dbReference type="EMBL" id="KXU35521.1"/>
    </source>
</evidence>
<dbReference type="FunFam" id="3.20.20.70:FF:000037">
    <property type="entry name" value="Tryptophan synthase alpha chain"/>
    <property type="match status" value="1"/>
</dbReference>
<dbReference type="InterPro" id="IPR013785">
    <property type="entry name" value="Aldolase_TIM"/>
</dbReference>
<dbReference type="EC" id="4.2.1.20" evidence="9"/>
<comment type="function">
    <text evidence="1 9">The alpha subunit is responsible for the aldol cleavage of indoleglycerol phosphate to indole and glyceraldehyde 3-phosphate.</text>
</comment>
<evidence type="ECO:0000256" key="3">
    <source>
        <dbReference type="ARBA" id="ARBA00011270"/>
    </source>
</evidence>
<dbReference type="STRING" id="1548207.AXK11_05865"/>
<dbReference type="InterPro" id="IPR018204">
    <property type="entry name" value="Trp_synthase_alpha_AS"/>
</dbReference>
<keyword evidence="5 9" id="KW-0822">Tryptophan biosynthesis</keyword>
<comment type="pathway">
    <text evidence="2 9">Amino-acid biosynthesis; L-tryptophan biosynthesis; L-tryptophan from chorismate: step 5/5.</text>
</comment>
<gene>
    <name evidence="9" type="primary">trpA</name>
    <name evidence="11" type="ORF">AXK11_05865</name>
</gene>
<evidence type="ECO:0000256" key="10">
    <source>
        <dbReference type="RuleBase" id="RU003662"/>
    </source>
</evidence>
<evidence type="ECO:0000256" key="2">
    <source>
        <dbReference type="ARBA" id="ARBA00004733"/>
    </source>
</evidence>
<dbReference type="GO" id="GO:0004834">
    <property type="term" value="F:tryptophan synthase activity"/>
    <property type="evidence" value="ECO:0007669"/>
    <property type="project" value="UniProtKB-UniRule"/>
</dbReference>
<evidence type="ECO:0000313" key="12">
    <source>
        <dbReference type="Proteomes" id="UP000070058"/>
    </source>
</evidence>